<evidence type="ECO:0000313" key="9">
    <source>
        <dbReference type="Ensembl" id="ENSPSIP00000007787.1"/>
    </source>
</evidence>
<dbReference type="AlphaFoldDB" id="K7FIC7"/>
<feature type="active site" description="Nucleophile" evidence="7">
    <location>
        <position position="189"/>
    </location>
</feature>
<evidence type="ECO:0000256" key="2">
    <source>
        <dbReference type="ARBA" id="ARBA00022729"/>
    </source>
</evidence>
<reference evidence="9" key="3">
    <citation type="submission" date="2025-08" db="UniProtKB">
        <authorList>
            <consortium name="Ensembl"/>
        </authorList>
    </citation>
    <scope>IDENTIFICATION</scope>
</reference>
<dbReference type="PIRSF" id="PIRSF000862">
    <property type="entry name" value="Steryl_ester_lip"/>
    <property type="match status" value="1"/>
</dbReference>
<reference evidence="10" key="1">
    <citation type="submission" date="2011-10" db="EMBL/GenBank/DDBJ databases">
        <authorList>
            <consortium name="Soft-shell Turtle Genome Consortium"/>
        </authorList>
    </citation>
    <scope>NUCLEOTIDE SEQUENCE [LARGE SCALE GENOMIC DNA]</scope>
    <source>
        <strain evidence="10">Daiwa-1</strain>
    </source>
</reference>
<keyword evidence="10" id="KW-1185">Reference proteome</keyword>
<dbReference type="GO" id="GO:0016788">
    <property type="term" value="F:hydrolase activity, acting on ester bonds"/>
    <property type="evidence" value="ECO:0007669"/>
    <property type="project" value="InterPro"/>
</dbReference>
<feature type="active site" description="Charge relay system" evidence="7">
    <location>
        <position position="360"/>
    </location>
</feature>
<feature type="active site" description="Charge relay system" evidence="7">
    <location>
        <position position="389"/>
    </location>
</feature>
<proteinExistence type="inferred from homology"/>
<dbReference type="EMBL" id="AGCU01074772">
    <property type="status" value="NOT_ANNOTATED_CDS"/>
    <property type="molecule type" value="Genomic_DNA"/>
</dbReference>
<name>K7FIC7_PELSI</name>
<protein>
    <recommendedName>
        <fullName evidence="6">Lipase</fullName>
    </recommendedName>
</protein>
<keyword evidence="2" id="KW-0732">Signal</keyword>
<evidence type="ECO:0000313" key="10">
    <source>
        <dbReference type="Proteomes" id="UP000007267"/>
    </source>
</evidence>
<dbReference type="GeneTree" id="ENSGT00940000156860"/>
<dbReference type="OMA" id="GHMPTKA"/>
<dbReference type="InterPro" id="IPR000073">
    <property type="entry name" value="AB_hydrolase_1"/>
</dbReference>
<evidence type="ECO:0000256" key="1">
    <source>
        <dbReference type="ARBA" id="ARBA00010701"/>
    </source>
</evidence>
<dbReference type="InterPro" id="IPR029058">
    <property type="entry name" value="AB_hydrolase_fold"/>
</dbReference>
<keyword evidence="6" id="KW-0378">Hydrolase</keyword>
<dbReference type="HOGENOM" id="CLU_010974_0_0_1"/>
<accession>K7FIC7</accession>
<dbReference type="Gene3D" id="3.40.50.1820">
    <property type="entry name" value="alpha/beta hydrolase"/>
    <property type="match status" value="1"/>
</dbReference>
<comment type="similarity">
    <text evidence="1 6">Belongs to the AB hydrolase superfamily. Lipase family.</text>
</comment>
<organism evidence="9 10">
    <name type="scientific">Pelodiscus sinensis</name>
    <name type="common">Chinese softshell turtle</name>
    <name type="synonym">Trionyx sinensis</name>
    <dbReference type="NCBI Taxonomy" id="13735"/>
    <lineage>
        <taxon>Eukaryota</taxon>
        <taxon>Metazoa</taxon>
        <taxon>Chordata</taxon>
        <taxon>Craniata</taxon>
        <taxon>Vertebrata</taxon>
        <taxon>Euteleostomi</taxon>
        <taxon>Archelosauria</taxon>
        <taxon>Testudinata</taxon>
        <taxon>Testudines</taxon>
        <taxon>Cryptodira</taxon>
        <taxon>Trionychia</taxon>
        <taxon>Trionychidae</taxon>
        <taxon>Pelodiscus</taxon>
    </lineage>
</organism>
<dbReference type="EMBL" id="AGCU01074773">
    <property type="status" value="NOT_ANNOTATED_CDS"/>
    <property type="molecule type" value="Genomic_DNA"/>
</dbReference>
<dbReference type="FunFam" id="3.40.50.1820:FF:000012">
    <property type="entry name" value="Lipase"/>
    <property type="match status" value="1"/>
</dbReference>
<dbReference type="SUPFAM" id="SSF53474">
    <property type="entry name" value="alpha/beta-Hydrolases"/>
    <property type="match status" value="1"/>
</dbReference>
<evidence type="ECO:0000256" key="5">
    <source>
        <dbReference type="ARBA" id="ARBA00023180"/>
    </source>
</evidence>
<evidence type="ECO:0000256" key="3">
    <source>
        <dbReference type="ARBA" id="ARBA00022963"/>
    </source>
</evidence>
<dbReference type="Ensembl" id="ENSPSIT00000007828.1">
    <property type="protein sequence ID" value="ENSPSIP00000007787.1"/>
    <property type="gene ID" value="ENSPSIG00000007101.1"/>
</dbReference>
<reference evidence="9" key="4">
    <citation type="submission" date="2025-09" db="UniProtKB">
        <authorList>
            <consortium name="Ensembl"/>
        </authorList>
    </citation>
    <scope>IDENTIFICATION</scope>
</reference>
<dbReference type="Pfam" id="PF00561">
    <property type="entry name" value="Abhydrolase_1"/>
    <property type="match status" value="1"/>
</dbReference>
<dbReference type="GO" id="GO:0016042">
    <property type="term" value="P:lipid catabolic process"/>
    <property type="evidence" value="ECO:0007669"/>
    <property type="project" value="UniProtKB-KW"/>
</dbReference>
<dbReference type="eggNOG" id="KOG2624">
    <property type="taxonomic scope" value="Eukaryota"/>
</dbReference>
<keyword evidence="3 6" id="KW-0442">Lipid degradation</keyword>
<keyword evidence="5" id="KW-0325">Glycoprotein</keyword>
<evidence type="ECO:0000259" key="8">
    <source>
        <dbReference type="Pfam" id="PF00561"/>
    </source>
</evidence>
<dbReference type="PANTHER" id="PTHR11005">
    <property type="entry name" value="LYSOSOMAL ACID LIPASE-RELATED"/>
    <property type="match status" value="1"/>
</dbReference>
<keyword evidence="4" id="KW-0443">Lipid metabolism</keyword>
<evidence type="ECO:0000256" key="6">
    <source>
        <dbReference type="PIRNR" id="PIRNR000862"/>
    </source>
</evidence>
<reference evidence="10" key="2">
    <citation type="journal article" date="2013" name="Nat. Genet.">
        <title>The draft genomes of soft-shell turtle and green sea turtle yield insights into the development and evolution of the turtle-specific body plan.</title>
        <authorList>
            <person name="Wang Z."/>
            <person name="Pascual-Anaya J."/>
            <person name="Zadissa A."/>
            <person name="Li W."/>
            <person name="Niimura Y."/>
            <person name="Huang Z."/>
            <person name="Li C."/>
            <person name="White S."/>
            <person name="Xiong Z."/>
            <person name="Fang D."/>
            <person name="Wang B."/>
            <person name="Ming Y."/>
            <person name="Chen Y."/>
            <person name="Zheng Y."/>
            <person name="Kuraku S."/>
            <person name="Pignatelli M."/>
            <person name="Herrero J."/>
            <person name="Beal K."/>
            <person name="Nozawa M."/>
            <person name="Li Q."/>
            <person name="Wang J."/>
            <person name="Zhang H."/>
            <person name="Yu L."/>
            <person name="Shigenobu S."/>
            <person name="Wang J."/>
            <person name="Liu J."/>
            <person name="Flicek P."/>
            <person name="Searle S."/>
            <person name="Wang J."/>
            <person name="Kuratani S."/>
            <person name="Yin Y."/>
            <person name="Aken B."/>
            <person name="Zhang G."/>
            <person name="Irie N."/>
        </authorList>
    </citation>
    <scope>NUCLEOTIDE SEQUENCE [LARGE SCALE GENOMIC DNA]</scope>
    <source>
        <strain evidence="10">Daiwa-1</strain>
    </source>
</reference>
<evidence type="ECO:0000256" key="7">
    <source>
        <dbReference type="PIRSR" id="PIRSR000862-1"/>
    </source>
</evidence>
<dbReference type="InterPro" id="IPR025483">
    <property type="entry name" value="Lipase_euk"/>
</dbReference>
<feature type="domain" description="AB hydrolase-1" evidence="8">
    <location>
        <begin position="95"/>
        <end position="395"/>
    </location>
</feature>
<sequence length="414" mass="47207">RATLLTGECSVLHRTKMWLFITVAYLLQATVSPEGLKRVKRDHVDPEAYMNISELITYRGYPSEEYEVVTEDGYILNINRIPYGIENQGNTVVKPAVFLQHGLLGDASNWVTNLANNSLGFILADAGYDVWMGNNRGNTWSRRHMNLSVEKEEFWSFSFDEMAKFDLPAVLNFIMQKTGQEQLYYVGYSQGATIALITFSTMPQLAKRIKLYFALAPVTTVKYARSPAVKLLHLPEMLLRGLLGRKELFHQSEWLRKLIVSFCGHSIFAKLCGNVFFILGGYNVNNINMSRVNVYVARAPAGTSAQNIIHWSQIVHSGEFQAYNWRSRTKNMAKYAQATPPLYKIKDMTVPTAIWTGGKDLLADLKDINILLPQIINLVHYKNIPEWAHLDFIWGLDAPLRMYNEIVDLMEKNP</sequence>
<dbReference type="STRING" id="13735.ENSPSIP00000007787"/>
<evidence type="ECO:0000256" key="4">
    <source>
        <dbReference type="ARBA" id="ARBA00023098"/>
    </source>
</evidence>
<dbReference type="Proteomes" id="UP000007267">
    <property type="component" value="Unassembled WGS sequence"/>
</dbReference>